<comment type="function">
    <text evidence="8">Component of the Mediator complex, a coactivator involved in the regulated transcription of nearly all RNA polymerase II-dependent genes. Mediator functions as a bridge to convey information from gene-specific regulatory proteins to the basal RNA polymerase II transcription machinery. Mediator is recruited to promoters by direct interactions with regulatory proteins and serves as a scaffold for the assembly of a functional preinitiation complex with RNA polymerase II and the general transcription factors.</text>
</comment>
<dbReference type="OrthoDB" id="344220at2759"/>
<accession>A0A061H1J0</accession>
<sequence>MEPPTATGAEQGASPPANLLHVQFKNPEYLSYLSSLHLQALRTTTASSAAGGTVAFDPQHPLTEYNVLDYFATSPFFDRRSNNEQIRMQNIANGLNPNSAMSAHQLHEELRRFTGLEFVLVHAKPGAGAGGVFVIQRRWRSGPDQVTPLAAYYVINESIYQAPDLYGILASRLQCSVYDLRASLTKQRHSRATFNPRRGHHGRFIQQPQQEDEDEAEDDDEREHDADKPVDGQHDDNDDNDNGDDDDVQGKASPSIGIDGQPQKRLRAT</sequence>
<dbReference type="RefSeq" id="XP_007881879.1">
    <property type="nucleotide sequence ID" value="XM_007883688.1"/>
</dbReference>
<dbReference type="InterPro" id="IPR007018">
    <property type="entry name" value="Mediator_Med6"/>
</dbReference>
<evidence type="ECO:0000256" key="9">
    <source>
        <dbReference type="SAM" id="MobiDB-lite"/>
    </source>
</evidence>
<keyword evidence="8" id="KW-0010">Activator</keyword>
<feature type="compositionally biased region" description="Acidic residues" evidence="9">
    <location>
        <begin position="236"/>
        <end position="247"/>
    </location>
</feature>
<feature type="region of interest" description="Disordered" evidence="9">
    <location>
        <begin position="189"/>
        <end position="269"/>
    </location>
</feature>
<dbReference type="Gene3D" id="3.10.450.580">
    <property type="entry name" value="Mediator complex, subunit Med6"/>
    <property type="match status" value="1"/>
</dbReference>
<dbReference type="HOGENOM" id="CLU_090401_0_0_1"/>
<dbReference type="Proteomes" id="UP000053664">
    <property type="component" value="Unassembled WGS sequence"/>
</dbReference>
<protein>
    <recommendedName>
        <fullName evidence="3 8">Mediator of RNA polymerase II transcription subunit 6</fullName>
    </recommendedName>
    <alternativeName>
        <fullName evidence="7 8">Mediator complex subunit 6</fullName>
    </alternativeName>
</protein>
<dbReference type="GO" id="GO:0006357">
    <property type="term" value="P:regulation of transcription by RNA polymerase II"/>
    <property type="evidence" value="ECO:0007669"/>
    <property type="project" value="InterPro"/>
</dbReference>
<dbReference type="AlphaFoldDB" id="A0A061H1J0"/>
<dbReference type="eggNOG" id="KOG3169">
    <property type="taxonomic scope" value="Eukaryota"/>
</dbReference>
<dbReference type="GeneID" id="19320228"/>
<evidence type="ECO:0000256" key="8">
    <source>
        <dbReference type="RuleBase" id="RU364143"/>
    </source>
</evidence>
<dbReference type="InterPro" id="IPR038566">
    <property type="entry name" value="Mediator_Med6_sf"/>
</dbReference>
<dbReference type="PANTHER" id="PTHR13104">
    <property type="entry name" value="MED-6-RELATED"/>
    <property type="match status" value="1"/>
</dbReference>
<evidence type="ECO:0000256" key="5">
    <source>
        <dbReference type="ARBA" id="ARBA00023163"/>
    </source>
</evidence>
<gene>
    <name evidence="8" type="primary">MED6</name>
    <name evidence="10" type="ORF">PFL1_06148</name>
</gene>
<evidence type="ECO:0000256" key="4">
    <source>
        <dbReference type="ARBA" id="ARBA00023015"/>
    </source>
</evidence>
<dbReference type="GO" id="GO:0016592">
    <property type="term" value="C:mediator complex"/>
    <property type="evidence" value="ECO:0007669"/>
    <property type="project" value="InterPro"/>
</dbReference>
<evidence type="ECO:0000313" key="11">
    <source>
        <dbReference type="Proteomes" id="UP000053664"/>
    </source>
</evidence>
<evidence type="ECO:0000256" key="3">
    <source>
        <dbReference type="ARBA" id="ARBA00020634"/>
    </source>
</evidence>
<evidence type="ECO:0000256" key="6">
    <source>
        <dbReference type="ARBA" id="ARBA00023242"/>
    </source>
</evidence>
<name>A0A061H1J0_9BASI</name>
<dbReference type="GO" id="GO:0003712">
    <property type="term" value="F:transcription coregulator activity"/>
    <property type="evidence" value="ECO:0007669"/>
    <property type="project" value="InterPro"/>
</dbReference>
<evidence type="ECO:0000256" key="7">
    <source>
        <dbReference type="ARBA" id="ARBA00031259"/>
    </source>
</evidence>
<comment type="subunit">
    <text evidence="8">Component of the Mediator complex.</text>
</comment>
<dbReference type="EMBL" id="KE361646">
    <property type="protein sequence ID" value="EPQ26213.1"/>
    <property type="molecule type" value="Genomic_DNA"/>
</dbReference>
<feature type="compositionally biased region" description="Basic residues" evidence="9">
    <location>
        <begin position="189"/>
        <end position="203"/>
    </location>
</feature>
<proteinExistence type="inferred from homology"/>
<comment type="subcellular location">
    <subcellularLocation>
        <location evidence="1 8">Nucleus</location>
    </subcellularLocation>
</comment>
<evidence type="ECO:0000256" key="1">
    <source>
        <dbReference type="ARBA" id="ARBA00004123"/>
    </source>
</evidence>
<comment type="similarity">
    <text evidence="2 8">Belongs to the Mediator complex subunit 6 family.</text>
</comment>
<keyword evidence="4 8" id="KW-0805">Transcription regulation</keyword>
<evidence type="ECO:0000313" key="10">
    <source>
        <dbReference type="EMBL" id="EPQ26213.1"/>
    </source>
</evidence>
<feature type="compositionally biased region" description="Acidic residues" evidence="9">
    <location>
        <begin position="210"/>
        <end position="222"/>
    </location>
</feature>
<feature type="compositionally biased region" description="Basic and acidic residues" evidence="9">
    <location>
        <begin position="223"/>
        <end position="235"/>
    </location>
</feature>
<reference evidence="10 11" key="1">
    <citation type="journal article" date="2013" name="Plant Cell">
        <title>The transition from a phytopathogenic smut ancestor to an anamorphic biocontrol agent deciphered by comparative whole-genome analysis.</title>
        <authorList>
            <person name="Lefebvre F."/>
            <person name="Joly D.L."/>
            <person name="Labbe C."/>
            <person name="Teichmann B."/>
            <person name="Linning R."/>
            <person name="Belzile F."/>
            <person name="Bakkeren G."/>
            <person name="Belanger R.R."/>
        </authorList>
    </citation>
    <scope>NUCLEOTIDE SEQUENCE [LARGE SCALE GENOMIC DNA]</scope>
    <source>
        <strain evidence="10 11">PF-1</strain>
    </source>
</reference>
<keyword evidence="6 8" id="KW-0539">Nucleus</keyword>
<dbReference type="KEGG" id="pfp:PFL1_06148"/>
<dbReference type="Pfam" id="PF04934">
    <property type="entry name" value="Med6"/>
    <property type="match status" value="1"/>
</dbReference>
<organism evidence="10 11">
    <name type="scientific">Pseudozyma flocculosa PF-1</name>
    <dbReference type="NCBI Taxonomy" id="1277687"/>
    <lineage>
        <taxon>Eukaryota</taxon>
        <taxon>Fungi</taxon>
        <taxon>Dikarya</taxon>
        <taxon>Basidiomycota</taxon>
        <taxon>Ustilaginomycotina</taxon>
        <taxon>Ustilaginomycetes</taxon>
        <taxon>Ustilaginales</taxon>
        <taxon>Ustilaginaceae</taxon>
        <taxon>Pseudozyma</taxon>
    </lineage>
</organism>
<keyword evidence="5 8" id="KW-0804">Transcription</keyword>
<evidence type="ECO:0000256" key="2">
    <source>
        <dbReference type="ARBA" id="ARBA00007526"/>
    </source>
</evidence>